<dbReference type="AlphaFoldDB" id="A0A918NXI2"/>
<sequence>MTPDERPDTTGGGRMRRGTTARTLFPFLAAVLLALQLLAPTASFASAHAPPVASASDSAAPDAGREVVNCGESGHHSGPNGPLRTRDRHRASADSASGAPVRPLLTRDPACGPVPLALVAHDDAHRPSRSSTDRTPAALQVFRC</sequence>
<evidence type="ECO:0000313" key="3">
    <source>
        <dbReference type="Proteomes" id="UP000619244"/>
    </source>
</evidence>
<protein>
    <submittedName>
        <fullName evidence="2">Uncharacterized protein</fullName>
    </submittedName>
</protein>
<dbReference type="Proteomes" id="UP000619244">
    <property type="component" value="Unassembled WGS sequence"/>
</dbReference>
<name>A0A918NXI2_9ACTN</name>
<reference evidence="2" key="2">
    <citation type="submission" date="2020-09" db="EMBL/GenBank/DDBJ databases">
        <authorList>
            <person name="Sun Q."/>
            <person name="Ohkuma M."/>
        </authorList>
    </citation>
    <scope>NUCLEOTIDE SEQUENCE</scope>
    <source>
        <strain evidence="2">JCM 4790</strain>
    </source>
</reference>
<feature type="region of interest" description="Disordered" evidence="1">
    <location>
        <begin position="47"/>
        <end position="108"/>
    </location>
</feature>
<evidence type="ECO:0000313" key="2">
    <source>
        <dbReference type="EMBL" id="GGY02259.1"/>
    </source>
</evidence>
<keyword evidence="3" id="KW-1185">Reference proteome</keyword>
<dbReference type="EMBL" id="BMVU01000047">
    <property type="protein sequence ID" value="GGY02259.1"/>
    <property type="molecule type" value="Genomic_DNA"/>
</dbReference>
<evidence type="ECO:0000256" key="1">
    <source>
        <dbReference type="SAM" id="MobiDB-lite"/>
    </source>
</evidence>
<comment type="caution">
    <text evidence="2">The sequence shown here is derived from an EMBL/GenBank/DDBJ whole genome shotgun (WGS) entry which is preliminary data.</text>
</comment>
<feature type="compositionally biased region" description="Low complexity" evidence="1">
    <location>
        <begin position="47"/>
        <end position="62"/>
    </location>
</feature>
<organism evidence="2 3">
    <name type="scientific">Streptomyces minutiscleroticus</name>
    <dbReference type="NCBI Taxonomy" id="68238"/>
    <lineage>
        <taxon>Bacteria</taxon>
        <taxon>Bacillati</taxon>
        <taxon>Actinomycetota</taxon>
        <taxon>Actinomycetes</taxon>
        <taxon>Kitasatosporales</taxon>
        <taxon>Streptomycetaceae</taxon>
        <taxon>Streptomyces</taxon>
    </lineage>
</organism>
<reference evidence="2" key="1">
    <citation type="journal article" date="2014" name="Int. J. Syst. Evol. Microbiol.">
        <title>Complete genome sequence of Corynebacterium casei LMG S-19264T (=DSM 44701T), isolated from a smear-ripened cheese.</title>
        <authorList>
            <consortium name="US DOE Joint Genome Institute (JGI-PGF)"/>
            <person name="Walter F."/>
            <person name="Albersmeier A."/>
            <person name="Kalinowski J."/>
            <person name="Ruckert C."/>
        </authorList>
    </citation>
    <scope>NUCLEOTIDE SEQUENCE</scope>
    <source>
        <strain evidence="2">JCM 4790</strain>
    </source>
</reference>
<gene>
    <name evidence="2" type="ORF">GCM10010358_65250</name>
</gene>
<proteinExistence type="predicted"/>
<accession>A0A918NXI2</accession>